<comment type="caution">
    <text evidence="2">The sequence shown here is derived from an EMBL/GenBank/DDBJ whole genome shotgun (WGS) entry which is preliminary data.</text>
</comment>
<accession>A0ABT2YTQ3</accession>
<gene>
    <name evidence="2" type="ORF">OFY17_10330</name>
</gene>
<feature type="compositionally biased region" description="Basic and acidic residues" evidence="1">
    <location>
        <begin position="48"/>
        <end position="57"/>
    </location>
</feature>
<organism evidence="2 3">
    <name type="scientific">Marinomonas sargassi</name>
    <dbReference type="NCBI Taxonomy" id="2984494"/>
    <lineage>
        <taxon>Bacteria</taxon>
        <taxon>Pseudomonadati</taxon>
        <taxon>Pseudomonadota</taxon>
        <taxon>Gammaproteobacteria</taxon>
        <taxon>Oceanospirillales</taxon>
        <taxon>Oceanospirillaceae</taxon>
        <taxon>Marinomonas</taxon>
    </lineage>
</organism>
<dbReference type="EMBL" id="JAOVZB010000004">
    <property type="protein sequence ID" value="MCV2403276.1"/>
    <property type="molecule type" value="Genomic_DNA"/>
</dbReference>
<protein>
    <submittedName>
        <fullName evidence="2">Uncharacterized protein</fullName>
    </submittedName>
</protein>
<evidence type="ECO:0000313" key="3">
    <source>
        <dbReference type="Proteomes" id="UP001209713"/>
    </source>
</evidence>
<dbReference type="Proteomes" id="UP001209713">
    <property type="component" value="Unassembled WGS sequence"/>
</dbReference>
<evidence type="ECO:0000256" key="1">
    <source>
        <dbReference type="SAM" id="MobiDB-lite"/>
    </source>
</evidence>
<sequence length="113" mass="13036">MFKPSNRIKHQQGWIILEVLLCLFLLAVVLQVVERQSHRQWSSIQISEDSKKRAENDQNQEVFEHLIGENLASEDVNTLYSYPNCDLCSGEELKQWFYASQYSVSSADEGISP</sequence>
<feature type="region of interest" description="Disordered" evidence="1">
    <location>
        <begin position="36"/>
        <end position="57"/>
    </location>
</feature>
<proteinExistence type="predicted"/>
<reference evidence="2 3" key="1">
    <citation type="submission" date="2022-10" db="EMBL/GenBank/DDBJ databases">
        <title>Marinomonas transparenta sp. nov. and Marinomonas sargassi sp. nov., isolated from marine alga (Sargassum natans (L.) Gaillon).</title>
        <authorList>
            <person name="Wang Y."/>
        </authorList>
    </citation>
    <scope>NUCLEOTIDE SEQUENCE [LARGE SCALE GENOMIC DNA]</scope>
    <source>
        <strain evidence="2 3">C2222</strain>
    </source>
</reference>
<name>A0ABT2YTQ3_9GAMM</name>
<dbReference type="RefSeq" id="WP_263530653.1">
    <property type="nucleotide sequence ID" value="NZ_JAOVZB010000004.1"/>
</dbReference>
<keyword evidence="3" id="KW-1185">Reference proteome</keyword>
<evidence type="ECO:0000313" key="2">
    <source>
        <dbReference type="EMBL" id="MCV2403276.1"/>
    </source>
</evidence>